<gene>
    <name evidence="6" type="ORF">P0Y65_14495</name>
</gene>
<evidence type="ECO:0000256" key="3">
    <source>
        <dbReference type="ARBA" id="ARBA00022448"/>
    </source>
</evidence>
<dbReference type="Gene3D" id="3.10.105.10">
    <property type="entry name" value="Dipeptide-binding Protein, Domain 3"/>
    <property type="match status" value="1"/>
</dbReference>
<dbReference type="EMBL" id="CP119312">
    <property type="protein sequence ID" value="WEK03397.1"/>
    <property type="molecule type" value="Genomic_DNA"/>
</dbReference>
<keyword evidence="4" id="KW-0732">Signal</keyword>
<evidence type="ECO:0000256" key="4">
    <source>
        <dbReference type="ARBA" id="ARBA00022729"/>
    </source>
</evidence>
<evidence type="ECO:0000256" key="2">
    <source>
        <dbReference type="ARBA" id="ARBA00005695"/>
    </source>
</evidence>
<accession>A0AAJ6AYX3</accession>
<protein>
    <submittedName>
        <fullName evidence="6">ABC transporter substrate-binding protein</fullName>
    </submittedName>
</protein>
<dbReference type="InterPro" id="IPR000914">
    <property type="entry name" value="SBP_5_dom"/>
</dbReference>
<keyword evidence="3" id="KW-0813">Transport</keyword>
<dbReference type="Pfam" id="PF00496">
    <property type="entry name" value="SBP_bac_5"/>
    <property type="match status" value="1"/>
</dbReference>
<dbReference type="InterPro" id="IPR006311">
    <property type="entry name" value="TAT_signal"/>
</dbReference>
<evidence type="ECO:0000313" key="6">
    <source>
        <dbReference type="EMBL" id="WEK03397.1"/>
    </source>
</evidence>
<dbReference type="Gene3D" id="3.90.76.10">
    <property type="entry name" value="Dipeptide-binding Protein, Domain 1"/>
    <property type="match status" value="1"/>
</dbReference>
<dbReference type="GO" id="GO:0030313">
    <property type="term" value="C:cell envelope"/>
    <property type="evidence" value="ECO:0007669"/>
    <property type="project" value="UniProtKB-SubCell"/>
</dbReference>
<dbReference type="Gene3D" id="3.40.190.10">
    <property type="entry name" value="Periplasmic binding protein-like II"/>
    <property type="match status" value="1"/>
</dbReference>
<dbReference type="PANTHER" id="PTHR30290">
    <property type="entry name" value="PERIPLASMIC BINDING COMPONENT OF ABC TRANSPORTER"/>
    <property type="match status" value="1"/>
</dbReference>
<name>A0AAJ6AYX3_9HYPH</name>
<evidence type="ECO:0000313" key="7">
    <source>
        <dbReference type="Proteomes" id="UP001217476"/>
    </source>
</evidence>
<dbReference type="SUPFAM" id="SSF53850">
    <property type="entry name" value="Periplasmic binding protein-like II"/>
    <property type="match status" value="1"/>
</dbReference>
<evidence type="ECO:0000256" key="1">
    <source>
        <dbReference type="ARBA" id="ARBA00004418"/>
    </source>
</evidence>
<proteinExistence type="inferred from homology"/>
<dbReference type="Proteomes" id="UP001217476">
    <property type="component" value="Chromosome"/>
</dbReference>
<dbReference type="InterPro" id="IPR019546">
    <property type="entry name" value="TAT_signal_bac_arc"/>
</dbReference>
<evidence type="ECO:0000259" key="5">
    <source>
        <dbReference type="Pfam" id="PF00496"/>
    </source>
</evidence>
<reference evidence="6" key="1">
    <citation type="submission" date="2023-03" db="EMBL/GenBank/DDBJ databases">
        <title>Andean soil-derived lignocellulolytic bacterial consortium as a source of novel taxa and putative plastic-active enzymes.</title>
        <authorList>
            <person name="Diaz-Garcia L."/>
            <person name="Chuvochina M."/>
            <person name="Feuerriegel G."/>
            <person name="Bunk B."/>
            <person name="Sproer C."/>
            <person name="Streit W.R."/>
            <person name="Rodriguez L.M."/>
            <person name="Overmann J."/>
            <person name="Jimenez D.J."/>
        </authorList>
    </citation>
    <scope>NUCLEOTIDE SEQUENCE</scope>
    <source>
        <strain evidence="6">MAG 4196</strain>
    </source>
</reference>
<sequence>MQVTRRSFIGGAAATMAGLGLASVMTGKAFAQGSDILRVGFAARGLRTIDPHKSIQGVDNWAIIAIYDKLVDLPRWNFPETQDDLVPRLATSWESSEDAKTWTIQLREGVQFHKGFGEMTSEDVKFTFDRATDAPRVGGVRAKFTNIASVETDGPYTVIFNLEQPDPLFMLGVLSDYDGAIMSKKAIEEKGEEAIGTDPIGTGVYFLETTATDPSQGITLAANPDYWDTPAVTPKLQLLYIADTTARTLAILSGDVHIIEGVRAPGWADSMAQRDPNLIFDVVSPGSFFTIQFNLTKAPFDDIRVRQALFYGIDRDEITTAIAPISKRTYGLNPPSFPGGFTAETIPPEVAYNYDPEKAKALLAEAGFPDGLSFTNDTSQREDFSAIMLMIQDQLRRINVNMELNIKDHTAFHADQNIGTNTLSQQSSAMPPVPTQVIVTYLMAEAEVKGDGNGGSNMSHYGTTIPGIDDLLAEALAEPDLEKRITIVQQIEIKALTDAVILPVSDNGFMMVRSNKVDLGFPVVSGYVNWPLSQASFV</sequence>
<dbReference type="PROSITE" id="PS51318">
    <property type="entry name" value="TAT"/>
    <property type="match status" value="1"/>
</dbReference>
<dbReference type="AlphaFoldDB" id="A0AAJ6AYX3"/>
<dbReference type="InterPro" id="IPR039424">
    <property type="entry name" value="SBP_5"/>
</dbReference>
<comment type="subcellular location">
    <subcellularLocation>
        <location evidence="1">Periplasm</location>
    </subcellularLocation>
</comment>
<dbReference type="GO" id="GO:0015833">
    <property type="term" value="P:peptide transport"/>
    <property type="evidence" value="ECO:0007669"/>
    <property type="project" value="TreeGrafter"/>
</dbReference>
<dbReference type="PANTHER" id="PTHR30290:SF10">
    <property type="entry name" value="PERIPLASMIC OLIGOPEPTIDE-BINDING PROTEIN-RELATED"/>
    <property type="match status" value="1"/>
</dbReference>
<organism evidence="6 7">
    <name type="scientific">Candidatus Devosia phytovorans</name>
    <dbReference type="NCBI Taxonomy" id="3121372"/>
    <lineage>
        <taxon>Bacteria</taxon>
        <taxon>Pseudomonadati</taxon>
        <taxon>Pseudomonadota</taxon>
        <taxon>Alphaproteobacteria</taxon>
        <taxon>Hyphomicrobiales</taxon>
        <taxon>Devosiaceae</taxon>
        <taxon>Devosia</taxon>
    </lineage>
</organism>
<comment type="similarity">
    <text evidence="2">Belongs to the bacterial solute-binding protein 5 family.</text>
</comment>
<feature type="domain" description="Solute-binding protein family 5" evidence="5">
    <location>
        <begin position="85"/>
        <end position="420"/>
    </location>
</feature>
<dbReference type="NCBIfam" id="TIGR01409">
    <property type="entry name" value="TAT_signal_seq"/>
    <property type="match status" value="1"/>
</dbReference>
<dbReference type="GO" id="GO:1904680">
    <property type="term" value="F:peptide transmembrane transporter activity"/>
    <property type="evidence" value="ECO:0007669"/>
    <property type="project" value="TreeGrafter"/>
</dbReference>